<proteinExistence type="inferred from homology"/>
<dbReference type="Gene3D" id="1.10.1380.10">
    <property type="entry name" value="Neutral endopeptidase , domain2"/>
    <property type="match status" value="1"/>
</dbReference>
<dbReference type="EMBL" id="CAJPVJ010005839">
    <property type="protein sequence ID" value="CAG2169877.1"/>
    <property type="molecule type" value="Genomic_DNA"/>
</dbReference>
<dbReference type="PANTHER" id="PTHR11733">
    <property type="entry name" value="ZINC METALLOPROTEASE FAMILY M13 NEPRILYSIN-RELATED"/>
    <property type="match status" value="1"/>
</dbReference>
<dbReference type="OrthoDB" id="6513663at2759"/>
<gene>
    <name evidence="3" type="ORF">ONB1V03_LOCUS9351</name>
</gene>
<reference evidence="3" key="1">
    <citation type="submission" date="2020-11" db="EMBL/GenBank/DDBJ databases">
        <authorList>
            <person name="Tran Van P."/>
        </authorList>
    </citation>
    <scope>NUCLEOTIDE SEQUENCE</scope>
</reference>
<dbReference type="EMBL" id="OC920664">
    <property type="protein sequence ID" value="CAD7652690.1"/>
    <property type="molecule type" value="Genomic_DNA"/>
</dbReference>
<keyword evidence="4" id="KW-1185">Reference proteome</keyword>
<evidence type="ECO:0000259" key="2">
    <source>
        <dbReference type="Pfam" id="PF05649"/>
    </source>
</evidence>
<organism evidence="3">
    <name type="scientific">Oppiella nova</name>
    <dbReference type="NCBI Taxonomy" id="334625"/>
    <lineage>
        <taxon>Eukaryota</taxon>
        <taxon>Metazoa</taxon>
        <taxon>Ecdysozoa</taxon>
        <taxon>Arthropoda</taxon>
        <taxon>Chelicerata</taxon>
        <taxon>Arachnida</taxon>
        <taxon>Acari</taxon>
        <taxon>Acariformes</taxon>
        <taxon>Sarcoptiformes</taxon>
        <taxon>Oribatida</taxon>
        <taxon>Brachypylina</taxon>
        <taxon>Oppioidea</taxon>
        <taxon>Oppiidae</taxon>
        <taxon>Oppiella</taxon>
    </lineage>
</organism>
<sequence length="260" mass="30170">MNRKKHLRDITSYAKYIHDVSVLLGAPASTHPSDNRTIGAAFDIIKFESEVAKISDKSTGKEFQVERPLKTLDCLVPEVNWIDIFSDVLNNHNITGADKKDFHNMNVILDMHYMIRLSQLLRKTHPTVVANYLGWRVVETVGFLTAGPRFLGSHQRTFHDIQSSERTKILWKQCLEPLKTHLPYLLTREYAKTHLTQPERLRVSEIVKSVKQSFIGLIREKHWLDNKLEFVHKVEDISENVGYPDWLLDDSLFLAFHQNL</sequence>
<name>A0A7R9M5A5_9ACAR</name>
<evidence type="ECO:0000256" key="1">
    <source>
        <dbReference type="ARBA" id="ARBA00007357"/>
    </source>
</evidence>
<dbReference type="SUPFAM" id="SSF55486">
    <property type="entry name" value="Metalloproteases ('zincins'), catalytic domain"/>
    <property type="match status" value="1"/>
</dbReference>
<dbReference type="PANTHER" id="PTHR11733:SF133">
    <property type="entry name" value="PHOSPHATE-REGULATING NEUTRAL ENDOPEPTIDASE PHEX"/>
    <property type="match status" value="1"/>
</dbReference>
<dbReference type="GO" id="GO:0016485">
    <property type="term" value="P:protein processing"/>
    <property type="evidence" value="ECO:0007669"/>
    <property type="project" value="TreeGrafter"/>
</dbReference>
<dbReference type="GO" id="GO:0004222">
    <property type="term" value="F:metalloendopeptidase activity"/>
    <property type="evidence" value="ECO:0007669"/>
    <property type="project" value="InterPro"/>
</dbReference>
<dbReference type="InterPro" id="IPR000718">
    <property type="entry name" value="Peptidase_M13"/>
</dbReference>
<dbReference type="GO" id="GO:0005886">
    <property type="term" value="C:plasma membrane"/>
    <property type="evidence" value="ECO:0007669"/>
    <property type="project" value="TreeGrafter"/>
</dbReference>
<dbReference type="Pfam" id="PF05649">
    <property type="entry name" value="Peptidase_M13_N"/>
    <property type="match status" value="1"/>
</dbReference>
<dbReference type="Proteomes" id="UP000728032">
    <property type="component" value="Unassembled WGS sequence"/>
</dbReference>
<feature type="non-terminal residue" evidence="3">
    <location>
        <position position="1"/>
    </location>
</feature>
<feature type="domain" description="Peptidase M13 N-terminal" evidence="2">
    <location>
        <begin position="10"/>
        <end position="244"/>
    </location>
</feature>
<accession>A0A7R9M5A5</accession>
<evidence type="ECO:0000313" key="4">
    <source>
        <dbReference type="Proteomes" id="UP000728032"/>
    </source>
</evidence>
<protein>
    <recommendedName>
        <fullName evidence="2">Peptidase M13 N-terminal domain-containing protein</fullName>
    </recommendedName>
</protein>
<dbReference type="AlphaFoldDB" id="A0A7R9M5A5"/>
<dbReference type="PROSITE" id="PS51885">
    <property type="entry name" value="NEPRILYSIN"/>
    <property type="match status" value="1"/>
</dbReference>
<dbReference type="InterPro" id="IPR042089">
    <property type="entry name" value="Peptidase_M13_dom_2"/>
</dbReference>
<evidence type="ECO:0000313" key="3">
    <source>
        <dbReference type="EMBL" id="CAD7652690.1"/>
    </source>
</evidence>
<comment type="similarity">
    <text evidence="1">Belongs to the peptidase M13 family.</text>
</comment>
<dbReference type="InterPro" id="IPR008753">
    <property type="entry name" value="Peptidase_M13_N"/>
</dbReference>